<dbReference type="Gene3D" id="1.10.150.20">
    <property type="entry name" value="5' to 3' exonuclease, C-terminal subdomain"/>
    <property type="match status" value="1"/>
</dbReference>
<dbReference type="InterPro" id="IPR002298">
    <property type="entry name" value="DNA_polymerase_A"/>
</dbReference>
<dbReference type="SUPFAM" id="SSF56672">
    <property type="entry name" value="DNA/RNA polymerases"/>
    <property type="match status" value="1"/>
</dbReference>
<dbReference type="InterPro" id="IPR002562">
    <property type="entry name" value="3'-5'_exonuclease_dom"/>
</dbReference>
<keyword evidence="5" id="KW-1185">Reference proteome</keyword>
<dbReference type="Proteomes" id="UP001190700">
    <property type="component" value="Unassembled WGS sequence"/>
</dbReference>
<dbReference type="CDD" id="cd08640">
    <property type="entry name" value="DNA_pol_A_plastid_like"/>
    <property type="match status" value="1"/>
</dbReference>
<dbReference type="GO" id="GO:0003887">
    <property type="term" value="F:DNA-directed DNA polymerase activity"/>
    <property type="evidence" value="ECO:0007669"/>
    <property type="project" value="InterPro"/>
</dbReference>
<dbReference type="Pfam" id="PF00476">
    <property type="entry name" value="DNA_pol_A"/>
    <property type="match status" value="2"/>
</dbReference>
<feature type="region of interest" description="Disordered" evidence="2">
    <location>
        <begin position="54"/>
        <end position="130"/>
    </location>
</feature>
<accession>A0AAE0GKW7</accession>
<reference evidence="4 5" key="1">
    <citation type="journal article" date="2015" name="Genome Biol. Evol.">
        <title>Comparative Genomics of a Bacterivorous Green Alga Reveals Evolutionary Causalities and Consequences of Phago-Mixotrophic Mode of Nutrition.</title>
        <authorList>
            <person name="Burns J.A."/>
            <person name="Paasch A."/>
            <person name="Narechania A."/>
            <person name="Kim E."/>
        </authorList>
    </citation>
    <scope>NUCLEOTIDE SEQUENCE [LARGE SCALE GENOMIC DNA]</scope>
    <source>
        <strain evidence="4 5">PLY_AMNH</strain>
    </source>
</reference>
<protein>
    <recommendedName>
        <fullName evidence="3">DNA-directed DNA polymerase family A palm domain-containing protein</fullName>
    </recommendedName>
</protein>
<dbReference type="InterPro" id="IPR043502">
    <property type="entry name" value="DNA/RNA_pol_sf"/>
</dbReference>
<dbReference type="GO" id="GO:0006302">
    <property type="term" value="P:double-strand break repair"/>
    <property type="evidence" value="ECO:0007669"/>
    <property type="project" value="TreeGrafter"/>
</dbReference>
<dbReference type="GO" id="GO:0008408">
    <property type="term" value="F:3'-5' exonuclease activity"/>
    <property type="evidence" value="ECO:0007669"/>
    <property type="project" value="InterPro"/>
</dbReference>
<dbReference type="GO" id="GO:0003677">
    <property type="term" value="F:DNA binding"/>
    <property type="evidence" value="ECO:0007669"/>
    <property type="project" value="InterPro"/>
</dbReference>
<evidence type="ECO:0000313" key="5">
    <source>
        <dbReference type="Proteomes" id="UP001190700"/>
    </source>
</evidence>
<dbReference type="GO" id="GO:0006261">
    <property type="term" value="P:DNA-templated DNA replication"/>
    <property type="evidence" value="ECO:0007669"/>
    <property type="project" value="InterPro"/>
</dbReference>
<dbReference type="Gene3D" id="3.30.420.10">
    <property type="entry name" value="Ribonuclease H-like superfamily/Ribonuclease H"/>
    <property type="match status" value="1"/>
</dbReference>
<evidence type="ECO:0000256" key="1">
    <source>
        <dbReference type="ARBA" id="ARBA00022705"/>
    </source>
</evidence>
<dbReference type="SMART" id="SM00482">
    <property type="entry name" value="POLAc"/>
    <property type="match status" value="1"/>
</dbReference>
<dbReference type="SUPFAM" id="SSF53098">
    <property type="entry name" value="Ribonuclease H-like"/>
    <property type="match status" value="1"/>
</dbReference>
<feature type="domain" description="DNA-directed DNA polymerase family A palm" evidence="3">
    <location>
        <begin position="1194"/>
        <end position="1423"/>
    </location>
</feature>
<evidence type="ECO:0000313" key="4">
    <source>
        <dbReference type="EMBL" id="KAK3279840.1"/>
    </source>
</evidence>
<dbReference type="PRINTS" id="PR00868">
    <property type="entry name" value="DNAPOLI"/>
</dbReference>
<gene>
    <name evidence="4" type="ORF">CYMTET_12292</name>
</gene>
<keyword evidence="1" id="KW-0235">DNA replication</keyword>
<dbReference type="FunFam" id="1.10.150.20:FF:000034">
    <property type="entry name" value="DNA polymerase I"/>
    <property type="match status" value="1"/>
</dbReference>
<feature type="compositionally biased region" description="Basic and acidic residues" evidence="2">
    <location>
        <begin position="111"/>
        <end position="124"/>
    </location>
</feature>
<dbReference type="PANTHER" id="PTHR10133">
    <property type="entry name" value="DNA POLYMERASE I"/>
    <property type="match status" value="1"/>
</dbReference>
<dbReference type="EMBL" id="LGRX02004647">
    <property type="protein sequence ID" value="KAK3279840.1"/>
    <property type="molecule type" value="Genomic_DNA"/>
</dbReference>
<dbReference type="InterPro" id="IPR036397">
    <property type="entry name" value="RNaseH_sf"/>
</dbReference>
<comment type="caution">
    <text evidence="4">The sequence shown here is derived from an EMBL/GenBank/DDBJ whole genome shotgun (WGS) entry which is preliminary data.</text>
</comment>
<sequence length="1471" mass="161052">MNGLVGNACAPRSDVALSSQELGQSIFAQIQTRCVPQAHKHSDFILQHAPGRSARYPKQLPSHASHVRTVRSRTIARAQQGSRQEPSGAKKNIVPALPRHNSASSAFTAGHRSDAHRAPRREPQDAAPPEVVRNAGTALMYQEEALEDLPVAAAVVVEEDEFDFDELATPQREAAPERTSLPGLNSLKLTKANGIEVDFMNQHHTDNTGPAPALIANETPFNLLHPPDVLVVNTVDVAQAVLKQLQGLAQEEWGHDDCPRYHALDTEVMDIDVKKQTPVGHGRVICLSAYCGPDVNFLDSLDTAMLHRLGFTAADHCPKLWIQTWSREDPELGERVLQVFKGYLENPQILKVWHNYSFDRHVLGNHGIDVQGLGGDTLHMARLWDSSREGAGGGYSLAALSKDPRAMKFVCEGEDAYHVDTMAKTSMKELFGRRNIKKDGTEGKMTVLPPMEELQEDRAVRCKWIEYSCKDAEATWYLRESLEAALRSEQCRPCPVLCRDAKKFGTPVTADNTLWDYYISYWRPFGELLTELEKEGMMVDKVHLAGAQLKAEAEQSEAEKRFRDWAMSFCEDAKYMNVGSGPQVRQLLFAGARNKRGDKEAVPMERVFNVPNVDGLIEEGKKVAKKNMQITLYGLGIPIAPTIFTASGVPAVSAPALRDLAGNPGHAHALLQKVSTACLCLRLPVLKSLPPHVGCGPCHVAACSSGARQSLQLAKWSDCCAPAGARQSLQLGKWSDCCAPAGARQSLQLGKWCLRQSLQLAKWSDCCAPPAGARQSLQLGKVVRLLGAAVPARACSWASVRLLCAGWCPSEPAAGQVVQVVVRRQLGKWSRRLRRLVPACEPAAGQGSGLLCAGWCPPVSLQLGKWSRLLCAGRACSWASGSIAVRRLVPARACSWASGPIAVRRLVRSEPAAGQVVRLLCAGWCPPEPAAGQVVRLLCAGWCPPEPAAGQVVRLLCAGWSPPEPAAGQVVRLLCAGWCPPEPAAGQVVRFAAPRPMANELRALRAHLGKGLRDASGQSGHIRHSRSFWLAVPVKLRCRLWKVFARWRGRVNNLGCDAEWLCQGRLTAGVHQEAGSVLRIERSRVLDASENPATKQELLKEAEDKCGGKAKAFDAFNGGREGLSACSAIDALCEMAAIDTLLSNFIIPLQGSDLRGRGDRIHCSLNINTETGRLSCRRPNMQNQPAMEKDRYGVRKAFNCEEGNSLIVCDYGQLELRLLAHMTECKSMMEAFELGGDFHSRTALGMFKHIQDAVADGTCLLEWDGGENYEPPPVPLLKDMFGSERRKAKILNFSIAYGKTAHGLSRDWGVTLKEAQATVDLWYSDRPEVEEWQKNTKAFARQEGYVTTLLGRRRHLPDAVNGSNAAKGHAERAAINTPIQGGAADIAMLAMLQIQGCKRLQKLGFKLLMQVHDEVILEGPTEHVEEALDLVRKHMENPFPNPDSDSGFGCNPLLVALNVDGKFEKTWYEAK</sequence>
<dbReference type="Gene3D" id="3.30.70.370">
    <property type="match status" value="1"/>
</dbReference>
<organism evidence="4 5">
    <name type="scientific">Cymbomonas tetramitiformis</name>
    <dbReference type="NCBI Taxonomy" id="36881"/>
    <lineage>
        <taxon>Eukaryota</taxon>
        <taxon>Viridiplantae</taxon>
        <taxon>Chlorophyta</taxon>
        <taxon>Pyramimonadophyceae</taxon>
        <taxon>Pyramimonadales</taxon>
        <taxon>Pyramimonadaceae</taxon>
        <taxon>Cymbomonas</taxon>
    </lineage>
</organism>
<dbReference type="PANTHER" id="PTHR10133:SF27">
    <property type="entry name" value="DNA POLYMERASE NU"/>
    <property type="match status" value="1"/>
</dbReference>
<dbReference type="Pfam" id="PF01612">
    <property type="entry name" value="DNA_pol_A_exo1"/>
    <property type="match status" value="1"/>
</dbReference>
<evidence type="ECO:0000256" key="2">
    <source>
        <dbReference type="SAM" id="MobiDB-lite"/>
    </source>
</evidence>
<dbReference type="InterPro" id="IPR012337">
    <property type="entry name" value="RNaseH-like_sf"/>
</dbReference>
<dbReference type="InterPro" id="IPR001098">
    <property type="entry name" value="DNA-dir_DNA_pol_A_palm_dom"/>
</dbReference>
<proteinExistence type="predicted"/>
<name>A0AAE0GKW7_9CHLO</name>
<evidence type="ECO:0000259" key="3">
    <source>
        <dbReference type="SMART" id="SM00482"/>
    </source>
</evidence>